<evidence type="ECO:0000256" key="11">
    <source>
        <dbReference type="SAM" id="MobiDB-lite"/>
    </source>
</evidence>
<evidence type="ECO:0000256" key="9">
    <source>
        <dbReference type="ARBA" id="ARBA00037313"/>
    </source>
</evidence>
<name>A0ABU2WL88_9GAMM</name>
<dbReference type="SUPFAM" id="SSF56954">
    <property type="entry name" value="Outer membrane efflux proteins (OEP)"/>
    <property type="match status" value="1"/>
</dbReference>
<organism evidence="12 13">
    <name type="scientific">Banduia mediterranea</name>
    <dbReference type="NCBI Taxonomy" id="3075609"/>
    <lineage>
        <taxon>Bacteria</taxon>
        <taxon>Pseudomonadati</taxon>
        <taxon>Pseudomonadota</taxon>
        <taxon>Gammaproteobacteria</taxon>
        <taxon>Nevskiales</taxon>
        <taxon>Algiphilaceae</taxon>
        <taxon>Banduia</taxon>
    </lineage>
</organism>
<comment type="similarity">
    <text evidence="2 10">Belongs to the outer membrane factor (OMF) (TC 1.B.17) family.</text>
</comment>
<comment type="caution">
    <text evidence="12">The sequence shown here is derived from an EMBL/GenBank/DDBJ whole genome shotgun (WGS) entry which is preliminary data.</text>
</comment>
<dbReference type="RefSeq" id="WP_311365451.1">
    <property type="nucleotide sequence ID" value="NZ_JAVRIC010000016.1"/>
</dbReference>
<evidence type="ECO:0000313" key="13">
    <source>
        <dbReference type="Proteomes" id="UP001254608"/>
    </source>
</evidence>
<dbReference type="PROSITE" id="PS51257">
    <property type="entry name" value="PROKAR_LIPOPROTEIN"/>
    <property type="match status" value="1"/>
</dbReference>
<keyword evidence="13" id="KW-1185">Reference proteome</keyword>
<keyword evidence="4 10" id="KW-0812">Transmembrane</keyword>
<dbReference type="InterPro" id="IPR003423">
    <property type="entry name" value="OMP_efflux"/>
</dbReference>
<evidence type="ECO:0000256" key="5">
    <source>
        <dbReference type="ARBA" id="ARBA00022729"/>
    </source>
</evidence>
<dbReference type="Gene3D" id="2.20.200.10">
    <property type="entry name" value="Outer membrane efflux proteins (OEP)"/>
    <property type="match status" value="1"/>
</dbReference>
<feature type="region of interest" description="Disordered" evidence="11">
    <location>
        <begin position="470"/>
        <end position="490"/>
    </location>
</feature>
<accession>A0ABU2WL88</accession>
<comment type="subcellular location">
    <subcellularLocation>
        <location evidence="10">Cell outer membrane</location>
        <topology evidence="10">Lipid-anchor</topology>
    </subcellularLocation>
    <subcellularLocation>
        <location evidence="1">Membrane</location>
    </subcellularLocation>
</comment>
<dbReference type="PANTHER" id="PTHR30203">
    <property type="entry name" value="OUTER MEMBRANE CATION EFFLUX PROTEIN"/>
    <property type="match status" value="1"/>
</dbReference>
<dbReference type="Proteomes" id="UP001254608">
    <property type="component" value="Unassembled WGS sequence"/>
</dbReference>
<dbReference type="NCBIfam" id="TIGR01845">
    <property type="entry name" value="outer_NodT"/>
    <property type="match status" value="1"/>
</dbReference>
<evidence type="ECO:0000256" key="3">
    <source>
        <dbReference type="ARBA" id="ARBA00022452"/>
    </source>
</evidence>
<feature type="compositionally biased region" description="Polar residues" evidence="11">
    <location>
        <begin position="481"/>
        <end position="490"/>
    </location>
</feature>
<reference evidence="12 13" key="1">
    <citation type="submission" date="2023-09" db="EMBL/GenBank/DDBJ databases">
        <authorList>
            <person name="Rey-Velasco X."/>
        </authorList>
    </citation>
    <scope>NUCLEOTIDE SEQUENCE [LARGE SCALE GENOMIC DNA]</scope>
    <source>
        <strain evidence="12 13">W345</strain>
    </source>
</reference>
<evidence type="ECO:0000256" key="8">
    <source>
        <dbReference type="ARBA" id="ARBA00023288"/>
    </source>
</evidence>
<evidence type="ECO:0000256" key="10">
    <source>
        <dbReference type="RuleBase" id="RU362097"/>
    </source>
</evidence>
<evidence type="ECO:0000256" key="2">
    <source>
        <dbReference type="ARBA" id="ARBA00007613"/>
    </source>
</evidence>
<dbReference type="EMBL" id="JAVRIC010000016">
    <property type="protein sequence ID" value="MDT0498061.1"/>
    <property type="molecule type" value="Genomic_DNA"/>
</dbReference>
<evidence type="ECO:0000256" key="1">
    <source>
        <dbReference type="ARBA" id="ARBA00004370"/>
    </source>
</evidence>
<evidence type="ECO:0000313" key="12">
    <source>
        <dbReference type="EMBL" id="MDT0498061.1"/>
    </source>
</evidence>
<evidence type="ECO:0000256" key="7">
    <source>
        <dbReference type="ARBA" id="ARBA00023139"/>
    </source>
</evidence>
<keyword evidence="6 10" id="KW-0472">Membrane</keyword>
<dbReference type="Gene3D" id="1.20.1600.10">
    <property type="entry name" value="Outer membrane efflux proteins (OEP)"/>
    <property type="match status" value="1"/>
</dbReference>
<sequence length="490" mass="51981">MKFRQRRCALLAVAAAGVVALCACSLPQRVSPPALDGQASLGDLQVATLGAWPQSAWWRAYRDPQLDQLIGLAMRTTPDLALASARVQSAESAMRAVAAQAGLSVNGSAQWSRRRMSDHGILPTEFLGISWYSQADIGLQMNYELDWWGKKRAAVEAAIGEMRAAAAQAAAAALTIQYAVADTYFAWQADQARLGLAGDRLAAQKRLTGIADLRVSHGVDLPDEAQVAHAQLAAAREQLTALQGSARVRLAGLAALIGVPMDRLPPLAPRALPEVAQGLPADASLNLLARRPDVTASRWQVQAALRQTDVARAQFLPDFSLGALVGLSSIDMDRLFDGGSRVFELTPALHLPVFNSGLLKANYGARRAQLEAAIASYRSTVLAAVREVATQALTAQTLGERRREQNEQLAAANMLYASALSRGQQGVSDARDALEAQSRLLTQRDSTLQVHALALAADLSLIKALGGGYRADAGVPPRSPGATTSGVPSR</sequence>
<keyword evidence="7 10" id="KW-0564">Palmitate</keyword>
<evidence type="ECO:0000256" key="6">
    <source>
        <dbReference type="ARBA" id="ARBA00023136"/>
    </source>
</evidence>
<dbReference type="InterPro" id="IPR010131">
    <property type="entry name" value="MdtP/NodT-like"/>
</dbReference>
<feature type="signal peptide" evidence="10">
    <location>
        <begin position="1"/>
        <end position="23"/>
    </location>
</feature>
<feature type="chain" id="PRO_5045005868" evidence="10">
    <location>
        <begin position="24"/>
        <end position="490"/>
    </location>
</feature>
<keyword evidence="5 10" id="KW-0732">Signal</keyword>
<keyword evidence="8 10" id="KW-0449">Lipoprotein</keyword>
<dbReference type="Pfam" id="PF02321">
    <property type="entry name" value="OEP"/>
    <property type="match status" value="2"/>
</dbReference>
<evidence type="ECO:0000256" key="4">
    <source>
        <dbReference type="ARBA" id="ARBA00022692"/>
    </source>
</evidence>
<proteinExistence type="inferred from homology"/>
<protein>
    <submittedName>
        <fullName evidence="12">Efflux transporter outer membrane subunit</fullName>
    </submittedName>
</protein>
<keyword evidence="3 10" id="KW-1134">Transmembrane beta strand</keyword>
<comment type="function">
    <text evidence="9">Could be involved in resistance to puromycin, acriflavine and tetraphenylarsonium chloride.</text>
</comment>
<dbReference type="PANTHER" id="PTHR30203:SF20">
    <property type="entry name" value="MULTIDRUG RESISTANCE OUTER MEMBRANE PROTEIN MDTP-RELATED"/>
    <property type="match status" value="1"/>
</dbReference>
<gene>
    <name evidence="12" type="ORF">RM530_11900</name>
</gene>